<accession>A0A7D5QBV2</accession>
<keyword evidence="2" id="KW-1185">Reference proteome</keyword>
<evidence type="ECO:0000313" key="1">
    <source>
        <dbReference type="EMBL" id="QLG62559.1"/>
    </source>
</evidence>
<dbReference type="AlphaFoldDB" id="A0A7D5QBV2"/>
<dbReference type="Proteomes" id="UP000509626">
    <property type="component" value="Chromosome"/>
</dbReference>
<dbReference type="EMBL" id="CP058579">
    <property type="protein sequence ID" value="QLG62559.1"/>
    <property type="molecule type" value="Genomic_DNA"/>
</dbReference>
<evidence type="ECO:0000313" key="2">
    <source>
        <dbReference type="Proteomes" id="UP000509626"/>
    </source>
</evidence>
<organism evidence="1 2">
    <name type="scientific">Halorarum salinum</name>
    <dbReference type="NCBI Taxonomy" id="2743089"/>
    <lineage>
        <taxon>Archaea</taxon>
        <taxon>Methanobacteriati</taxon>
        <taxon>Methanobacteriota</taxon>
        <taxon>Stenosarchaea group</taxon>
        <taxon>Halobacteria</taxon>
        <taxon>Halobacteriales</taxon>
        <taxon>Haloferacaceae</taxon>
        <taxon>Halorarum</taxon>
    </lineage>
</organism>
<dbReference type="InterPro" id="IPR024079">
    <property type="entry name" value="MetalloPept_cat_dom_sf"/>
</dbReference>
<dbReference type="Gene3D" id="3.40.390.10">
    <property type="entry name" value="Collagenase (Catalytic Domain)"/>
    <property type="match status" value="1"/>
</dbReference>
<dbReference type="GO" id="GO:0008237">
    <property type="term" value="F:metallopeptidase activity"/>
    <property type="evidence" value="ECO:0007669"/>
    <property type="project" value="InterPro"/>
</dbReference>
<dbReference type="KEGG" id="halu:HUG12_12830"/>
<dbReference type="GeneID" id="56038359"/>
<protein>
    <recommendedName>
        <fullName evidence="3">Matrixin</fullName>
    </recommendedName>
</protein>
<sequence>MSRATVPLASGVATLGAVLAVVLAAGVVGPPAVAEGTGLPTVDRLANPAAADNPWGKRTVTVHVVHEDTESDRLDPLAERELDHWEANSPRYADSNVSFDVIGDRGPADLAIVFQADVGCGPERNAVGCSRTRTDDRTGRVTSATVWVETGHEESFTREVLRHELGHVFGLSHDDADEFPFMHYAIRGEPEGFDSDETE</sequence>
<dbReference type="RefSeq" id="WP_179269144.1">
    <property type="nucleotide sequence ID" value="NZ_CP058579.1"/>
</dbReference>
<name>A0A7D5QBV2_9EURY</name>
<gene>
    <name evidence="1" type="ORF">HUG12_12830</name>
</gene>
<dbReference type="SUPFAM" id="SSF55486">
    <property type="entry name" value="Metalloproteases ('zincins'), catalytic domain"/>
    <property type="match status" value="1"/>
</dbReference>
<dbReference type="OrthoDB" id="341732at2157"/>
<dbReference type="Pfam" id="PF13582">
    <property type="entry name" value="Reprolysin_3"/>
    <property type="match status" value="1"/>
</dbReference>
<reference evidence="1 2" key="1">
    <citation type="submission" date="2020-06" db="EMBL/GenBank/DDBJ databases">
        <title>NJ-3-1, isolated from saline soil.</title>
        <authorList>
            <person name="Cui H.L."/>
            <person name="Shi X."/>
        </authorList>
    </citation>
    <scope>NUCLEOTIDE SEQUENCE [LARGE SCALE GENOMIC DNA]</scope>
    <source>
        <strain evidence="1 2">NJ-3-1</strain>
    </source>
</reference>
<proteinExistence type="predicted"/>
<evidence type="ECO:0008006" key="3">
    <source>
        <dbReference type="Google" id="ProtNLM"/>
    </source>
</evidence>